<protein>
    <submittedName>
        <fullName evidence="7">TetR/AcrR family transcriptional regulator</fullName>
    </submittedName>
</protein>
<dbReference type="PROSITE" id="PS50977">
    <property type="entry name" value="HTH_TETR_2"/>
    <property type="match status" value="1"/>
</dbReference>
<dbReference type="GO" id="GO:0003700">
    <property type="term" value="F:DNA-binding transcription factor activity"/>
    <property type="evidence" value="ECO:0007669"/>
    <property type="project" value="TreeGrafter"/>
</dbReference>
<name>A0A931BDQ4_9ACTN</name>
<keyword evidence="1" id="KW-0805">Transcription regulation</keyword>
<dbReference type="InterPro" id="IPR001647">
    <property type="entry name" value="HTH_TetR"/>
</dbReference>
<feature type="DNA-binding region" description="H-T-H motif" evidence="4">
    <location>
        <begin position="51"/>
        <end position="70"/>
    </location>
</feature>
<evidence type="ECO:0000256" key="1">
    <source>
        <dbReference type="ARBA" id="ARBA00023015"/>
    </source>
</evidence>
<evidence type="ECO:0000313" key="8">
    <source>
        <dbReference type="Proteomes" id="UP000657385"/>
    </source>
</evidence>
<dbReference type="EMBL" id="JADPRT010000012">
    <property type="protein sequence ID" value="MBF9071565.1"/>
    <property type="molecule type" value="Genomic_DNA"/>
</dbReference>
<dbReference type="InterPro" id="IPR009057">
    <property type="entry name" value="Homeodomain-like_sf"/>
</dbReference>
<evidence type="ECO:0000256" key="2">
    <source>
        <dbReference type="ARBA" id="ARBA00023125"/>
    </source>
</evidence>
<dbReference type="Pfam" id="PF00440">
    <property type="entry name" value="TetR_N"/>
    <property type="match status" value="1"/>
</dbReference>
<evidence type="ECO:0000259" key="6">
    <source>
        <dbReference type="PROSITE" id="PS50977"/>
    </source>
</evidence>
<feature type="domain" description="HTH tetR-type" evidence="6">
    <location>
        <begin position="29"/>
        <end position="88"/>
    </location>
</feature>
<evidence type="ECO:0000256" key="4">
    <source>
        <dbReference type="PROSITE-ProRule" id="PRU00335"/>
    </source>
</evidence>
<evidence type="ECO:0000256" key="3">
    <source>
        <dbReference type="ARBA" id="ARBA00023163"/>
    </source>
</evidence>
<feature type="compositionally biased region" description="Low complexity" evidence="5">
    <location>
        <begin position="7"/>
        <end position="20"/>
    </location>
</feature>
<dbReference type="SUPFAM" id="SSF46689">
    <property type="entry name" value="Homeodomain-like"/>
    <property type="match status" value="1"/>
</dbReference>
<comment type="caution">
    <text evidence="7">The sequence shown here is derived from an EMBL/GenBank/DDBJ whole genome shotgun (WGS) entry which is preliminary data.</text>
</comment>
<dbReference type="PANTHER" id="PTHR30055:SF234">
    <property type="entry name" value="HTH-TYPE TRANSCRIPTIONAL REGULATOR BETI"/>
    <property type="match status" value="1"/>
</dbReference>
<dbReference type="InterPro" id="IPR049445">
    <property type="entry name" value="TetR_SbtR-like_C"/>
</dbReference>
<dbReference type="GO" id="GO:0000976">
    <property type="term" value="F:transcription cis-regulatory region binding"/>
    <property type="evidence" value="ECO:0007669"/>
    <property type="project" value="TreeGrafter"/>
</dbReference>
<dbReference type="SUPFAM" id="SSF48498">
    <property type="entry name" value="Tetracyclin repressor-like, C-terminal domain"/>
    <property type="match status" value="1"/>
</dbReference>
<dbReference type="PRINTS" id="PR00455">
    <property type="entry name" value="HTHTETR"/>
</dbReference>
<gene>
    <name evidence="7" type="ORF">I2501_26440</name>
</gene>
<feature type="region of interest" description="Disordered" evidence="5">
    <location>
        <begin position="1"/>
        <end position="20"/>
    </location>
</feature>
<reference evidence="7" key="1">
    <citation type="submission" date="2020-11" db="EMBL/GenBank/DDBJ databases">
        <title>Isolation and identification of active actinomycetes.</title>
        <authorList>
            <person name="Yu B."/>
        </authorList>
    </citation>
    <scope>NUCLEOTIDE SEQUENCE</scope>
    <source>
        <strain evidence="7">NEAU-YB345</strain>
    </source>
</reference>
<dbReference type="InterPro" id="IPR036271">
    <property type="entry name" value="Tet_transcr_reg_TetR-rel_C_sf"/>
</dbReference>
<evidence type="ECO:0000256" key="5">
    <source>
        <dbReference type="SAM" id="MobiDB-lite"/>
    </source>
</evidence>
<dbReference type="RefSeq" id="WP_196196733.1">
    <property type="nucleotide sequence ID" value="NZ_JADPRT010000012.1"/>
</dbReference>
<dbReference type="Pfam" id="PF21597">
    <property type="entry name" value="TetR_C_43"/>
    <property type="match status" value="1"/>
</dbReference>
<accession>A0A931BDQ4</accession>
<dbReference type="Proteomes" id="UP000657385">
    <property type="component" value="Unassembled WGS sequence"/>
</dbReference>
<keyword evidence="3" id="KW-0804">Transcription</keyword>
<dbReference type="PANTHER" id="PTHR30055">
    <property type="entry name" value="HTH-TYPE TRANSCRIPTIONAL REGULATOR RUTR"/>
    <property type="match status" value="1"/>
</dbReference>
<dbReference type="InterPro" id="IPR050109">
    <property type="entry name" value="HTH-type_TetR-like_transc_reg"/>
</dbReference>
<dbReference type="AlphaFoldDB" id="A0A931BDQ4"/>
<keyword evidence="8" id="KW-1185">Reference proteome</keyword>
<dbReference type="Gene3D" id="1.10.357.10">
    <property type="entry name" value="Tetracycline Repressor, domain 2"/>
    <property type="match status" value="1"/>
</dbReference>
<proteinExistence type="predicted"/>
<organism evidence="7 8">
    <name type="scientific">Streptacidiphilus fuscans</name>
    <dbReference type="NCBI Taxonomy" id="2789292"/>
    <lineage>
        <taxon>Bacteria</taxon>
        <taxon>Bacillati</taxon>
        <taxon>Actinomycetota</taxon>
        <taxon>Actinomycetes</taxon>
        <taxon>Kitasatosporales</taxon>
        <taxon>Streptomycetaceae</taxon>
        <taxon>Streptacidiphilus</taxon>
    </lineage>
</organism>
<evidence type="ECO:0000313" key="7">
    <source>
        <dbReference type="EMBL" id="MBF9071565.1"/>
    </source>
</evidence>
<keyword evidence="2 4" id="KW-0238">DNA-binding</keyword>
<sequence>MVQLSESPVGGPSSGVKPAVGLRRRADAARNRARILDAAQDAFVEFGADVPLDDIARRAGVGNATVYRHFQDRRSLVHGVVLEVMERAIVVAEQAYAEEADAFDALSRLVHDSVNWKIGALCPMLSEWTDLQETAIFATKERLDAAVQRILDAAQAAGTLRDDVTSPDVMMAVAQLVRPFPGAAYNSMQPFVHRHLQLLLDGLRAPAHTPLPGSALTLEDLRRECILSAAQRSCRQ</sequence>